<keyword evidence="3" id="KW-1185">Reference proteome</keyword>
<organism evidence="2 3">
    <name type="scientific">Ignatzschineria rhizosphaerae</name>
    <dbReference type="NCBI Taxonomy" id="2923279"/>
    <lineage>
        <taxon>Bacteria</taxon>
        <taxon>Pseudomonadati</taxon>
        <taxon>Pseudomonadota</taxon>
        <taxon>Gammaproteobacteria</taxon>
        <taxon>Cardiobacteriales</taxon>
        <taxon>Ignatzschineriaceae</taxon>
        <taxon>Ignatzschineria</taxon>
    </lineage>
</organism>
<reference evidence="2 3" key="1">
    <citation type="submission" date="2022-03" db="EMBL/GenBank/DDBJ databases">
        <title>Ignatzschineria rhizosphaerae HR5S32.</title>
        <authorList>
            <person name="Sun J.Q."/>
            <person name="Feng J.Y."/>
        </authorList>
    </citation>
    <scope>NUCLEOTIDE SEQUENCE [LARGE SCALE GENOMIC DNA]</scope>
    <source>
        <strain evidence="2 3">HR5S32</strain>
    </source>
</reference>
<dbReference type="EMBL" id="CP093379">
    <property type="protein sequence ID" value="UNM97091.1"/>
    <property type="molecule type" value="Genomic_DNA"/>
</dbReference>
<dbReference type="RefSeq" id="WP_242151936.1">
    <property type="nucleotide sequence ID" value="NZ_CP093379.1"/>
</dbReference>
<evidence type="ECO:0000259" key="1">
    <source>
        <dbReference type="Pfam" id="PF00881"/>
    </source>
</evidence>
<dbReference type="PANTHER" id="PTHR43821:SF1">
    <property type="entry name" value="NAD(P)H NITROREDUCTASE YDJA-RELATED"/>
    <property type="match status" value="1"/>
</dbReference>
<dbReference type="InterPro" id="IPR000415">
    <property type="entry name" value="Nitroreductase-like"/>
</dbReference>
<proteinExistence type="predicted"/>
<feature type="domain" description="Nitroreductase" evidence="1">
    <location>
        <begin position="8"/>
        <end position="161"/>
    </location>
</feature>
<dbReference type="Gene3D" id="3.40.109.10">
    <property type="entry name" value="NADH Oxidase"/>
    <property type="match status" value="1"/>
</dbReference>
<sequence length="182" mass="21242">MSQVTQLIQNRRTIHHFKPDAVPYELIEKALKLSVFAPNHHHTQPCRFYLLGEKSKTQFLQYAEKEFSSRDPQTAEKKLNRWRAIPGWVLATRKVQEDEKTAHEDYATLSIALYIMMQSLTEDGIGSKWSTGSLLFKKEVYAIFGINPQEEVIEGMFWYGYPDKTPLPFPKQSYHDFVTELN</sequence>
<gene>
    <name evidence="2" type="ORF">MMG00_04380</name>
</gene>
<dbReference type="PANTHER" id="PTHR43821">
    <property type="entry name" value="NAD(P)H NITROREDUCTASE YDJA-RELATED"/>
    <property type="match status" value="1"/>
</dbReference>
<dbReference type="InterPro" id="IPR029479">
    <property type="entry name" value="Nitroreductase"/>
</dbReference>
<dbReference type="Proteomes" id="UP000829542">
    <property type="component" value="Chromosome"/>
</dbReference>
<dbReference type="InterPro" id="IPR052530">
    <property type="entry name" value="NAD(P)H_nitroreductase"/>
</dbReference>
<evidence type="ECO:0000313" key="2">
    <source>
        <dbReference type="EMBL" id="UNM97091.1"/>
    </source>
</evidence>
<evidence type="ECO:0000313" key="3">
    <source>
        <dbReference type="Proteomes" id="UP000829542"/>
    </source>
</evidence>
<dbReference type="Pfam" id="PF00881">
    <property type="entry name" value="Nitroreductase"/>
    <property type="match status" value="1"/>
</dbReference>
<name>A0ABY3X2J9_9GAMM</name>
<protein>
    <submittedName>
        <fullName evidence="2">Nitroreductase family protein</fullName>
    </submittedName>
</protein>
<dbReference type="SUPFAM" id="SSF55469">
    <property type="entry name" value="FMN-dependent nitroreductase-like"/>
    <property type="match status" value="1"/>
</dbReference>
<accession>A0ABY3X2J9</accession>